<evidence type="ECO:0000313" key="4">
    <source>
        <dbReference type="EMBL" id="MBA8683091.1"/>
    </source>
</evidence>
<gene>
    <name evidence="4" type="ORF">H4O11_14925</name>
</gene>
<dbReference type="Proteomes" id="UP000547058">
    <property type="component" value="Unassembled WGS sequence"/>
</dbReference>
<evidence type="ECO:0000313" key="5">
    <source>
        <dbReference type="Proteomes" id="UP000547058"/>
    </source>
</evidence>
<feature type="compositionally biased region" description="Polar residues" evidence="1">
    <location>
        <begin position="58"/>
        <end position="72"/>
    </location>
</feature>
<dbReference type="SUPFAM" id="SSF47473">
    <property type="entry name" value="EF-hand"/>
    <property type="match status" value="1"/>
</dbReference>
<feature type="chain" id="PRO_5031059964" evidence="2">
    <location>
        <begin position="27"/>
        <end position="121"/>
    </location>
</feature>
<feature type="domain" description="EF-hand" evidence="3">
    <location>
        <begin position="76"/>
        <end position="111"/>
    </location>
</feature>
<feature type="compositionally biased region" description="Low complexity" evidence="1">
    <location>
        <begin position="108"/>
        <end position="121"/>
    </location>
</feature>
<dbReference type="Gene3D" id="1.10.238.10">
    <property type="entry name" value="EF-hand"/>
    <property type="match status" value="1"/>
</dbReference>
<dbReference type="Pfam" id="PF13202">
    <property type="entry name" value="EF-hand_5"/>
    <property type="match status" value="2"/>
</dbReference>
<feature type="signal peptide" evidence="2">
    <location>
        <begin position="1"/>
        <end position="26"/>
    </location>
</feature>
<feature type="compositionally biased region" description="Low complexity" evidence="1">
    <location>
        <begin position="26"/>
        <end position="51"/>
    </location>
</feature>
<dbReference type="EMBL" id="JACGXS010000009">
    <property type="protein sequence ID" value="MBA8683091.1"/>
    <property type="molecule type" value="Genomic_DNA"/>
</dbReference>
<keyword evidence="2" id="KW-0732">Signal</keyword>
<name>A0A7W3IJ92_9GAMM</name>
<dbReference type="AlphaFoldDB" id="A0A7W3IJ92"/>
<dbReference type="InterPro" id="IPR011992">
    <property type="entry name" value="EF-hand-dom_pair"/>
</dbReference>
<dbReference type="RefSeq" id="WP_182340231.1">
    <property type="nucleotide sequence ID" value="NZ_JACGXS010000009.1"/>
</dbReference>
<keyword evidence="5" id="KW-1185">Reference proteome</keyword>
<comment type="caution">
    <text evidence="4">The sequence shown here is derived from an EMBL/GenBank/DDBJ whole genome shotgun (WGS) entry which is preliminary data.</text>
</comment>
<sequence length="121" mass="12192">MTLRNRKPLIALLVAAGSVFALPAMAQSAAPTQQQPPTTGAPTQQAQPAAQSGGDGQTWASVDTDGNGTISKSEAAVNAGLSQVFEQADTNADGELTPDEYKAFVEKAQQGAAGAAPPQGN</sequence>
<organism evidence="4 5">
    <name type="scientific">Stenotrophomonas tumulicola</name>
    <dbReference type="NCBI Taxonomy" id="1685415"/>
    <lineage>
        <taxon>Bacteria</taxon>
        <taxon>Pseudomonadati</taxon>
        <taxon>Pseudomonadota</taxon>
        <taxon>Gammaproteobacteria</taxon>
        <taxon>Lysobacterales</taxon>
        <taxon>Lysobacteraceae</taxon>
        <taxon>Stenotrophomonas</taxon>
    </lineage>
</organism>
<feature type="region of interest" description="Disordered" evidence="1">
    <location>
        <begin position="26"/>
        <end position="74"/>
    </location>
</feature>
<evidence type="ECO:0000256" key="1">
    <source>
        <dbReference type="SAM" id="MobiDB-lite"/>
    </source>
</evidence>
<accession>A0A7W3IJ92</accession>
<proteinExistence type="predicted"/>
<dbReference type="PROSITE" id="PS50222">
    <property type="entry name" value="EF_HAND_2"/>
    <property type="match status" value="1"/>
</dbReference>
<dbReference type="GO" id="GO:0005509">
    <property type="term" value="F:calcium ion binding"/>
    <property type="evidence" value="ECO:0007669"/>
    <property type="project" value="InterPro"/>
</dbReference>
<reference evidence="4 5" key="1">
    <citation type="submission" date="2020-08" db="EMBL/GenBank/DDBJ databases">
        <title>Stenotrophomonas tumulicola JCM 30961.</title>
        <authorList>
            <person name="Deng Y."/>
        </authorList>
    </citation>
    <scope>NUCLEOTIDE SEQUENCE [LARGE SCALE GENOMIC DNA]</scope>
    <source>
        <strain evidence="4 5">JCM 30961</strain>
    </source>
</reference>
<dbReference type="PROSITE" id="PS00018">
    <property type="entry name" value="EF_HAND_1"/>
    <property type="match status" value="1"/>
</dbReference>
<dbReference type="InterPro" id="IPR018247">
    <property type="entry name" value="EF_Hand_1_Ca_BS"/>
</dbReference>
<dbReference type="InterPro" id="IPR002048">
    <property type="entry name" value="EF_hand_dom"/>
</dbReference>
<evidence type="ECO:0000256" key="2">
    <source>
        <dbReference type="SAM" id="SignalP"/>
    </source>
</evidence>
<feature type="region of interest" description="Disordered" evidence="1">
    <location>
        <begin position="86"/>
        <end position="121"/>
    </location>
</feature>
<protein>
    <submittedName>
        <fullName evidence="4">EF-hand domain-containing protein</fullName>
    </submittedName>
</protein>
<evidence type="ECO:0000259" key="3">
    <source>
        <dbReference type="PROSITE" id="PS50222"/>
    </source>
</evidence>